<dbReference type="SUPFAM" id="SSF55874">
    <property type="entry name" value="ATPase domain of HSP90 chaperone/DNA topoisomerase II/histidine kinase"/>
    <property type="match status" value="1"/>
</dbReference>
<dbReference type="AlphaFoldDB" id="A0A841KI90"/>
<dbReference type="GO" id="GO:0000155">
    <property type="term" value="F:phosphorelay sensor kinase activity"/>
    <property type="evidence" value="ECO:0007669"/>
    <property type="project" value="InterPro"/>
</dbReference>
<feature type="transmembrane region" description="Helical" evidence="1">
    <location>
        <begin position="20"/>
        <end position="35"/>
    </location>
</feature>
<dbReference type="PANTHER" id="PTHR34220">
    <property type="entry name" value="SENSOR HISTIDINE KINASE YPDA"/>
    <property type="match status" value="1"/>
</dbReference>
<keyword evidence="1" id="KW-0472">Membrane</keyword>
<reference evidence="3 4" key="1">
    <citation type="submission" date="2020-08" db="EMBL/GenBank/DDBJ databases">
        <title>Genomic Encyclopedia of Type Strains, Phase IV (KMG-IV): sequencing the most valuable type-strain genomes for metagenomic binning, comparative biology and taxonomic classification.</title>
        <authorList>
            <person name="Goeker M."/>
        </authorList>
    </citation>
    <scope>NUCLEOTIDE SEQUENCE [LARGE SCALE GENOMIC DNA]</scope>
    <source>
        <strain evidence="3 4">DSM 107085</strain>
    </source>
</reference>
<dbReference type="Proteomes" id="UP000560000">
    <property type="component" value="Unassembled WGS sequence"/>
</dbReference>
<feature type="transmembrane region" description="Helical" evidence="1">
    <location>
        <begin position="55"/>
        <end position="73"/>
    </location>
</feature>
<dbReference type="InterPro" id="IPR010559">
    <property type="entry name" value="Sig_transdc_His_kin_internal"/>
</dbReference>
<dbReference type="GO" id="GO:0016020">
    <property type="term" value="C:membrane"/>
    <property type="evidence" value="ECO:0007669"/>
    <property type="project" value="InterPro"/>
</dbReference>
<evidence type="ECO:0000313" key="4">
    <source>
        <dbReference type="Proteomes" id="UP000560000"/>
    </source>
</evidence>
<gene>
    <name evidence="3" type="ORF">HNQ86_002035</name>
</gene>
<dbReference type="OrthoDB" id="2514702at2"/>
<keyword evidence="3" id="KW-0418">Kinase</keyword>
<feature type="domain" description="Histidine kinase/HSP90-like ATPase" evidence="2">
    <location>
        <begin position="266"/>
        <end position="363"/>
    </location>
</feature>
<dbReference type="SMART" id="SM00387">
    <property type="entry name" value="HATPase_c"/>
    <property type="match status" value="1"/>
</dbReference>
<evidence type="ECO:0000256" key="1">
    <source>
        <dbReference type="SAM" id="Phobius"/>
    </source>
</evidence>
<dbReference type="Gene3D" id="3.30.565.10">
    <property type="entry name" value="Histidine kinase-like ATPase, C-terminal domain"/>
    <property type="match status" value="1"/>
</dbReference>
<dbReference type="EMBL" id="JACHET010000001">
    <property type="protein sequence ID" value="MBB6184690.1"/>
    <property type="molecule type" value="Genomic_DNA"/>
</dbReference>
<dbReference type="InterPro" id="IPR050640">
    <property type="entry name" value="Bact_2-comp_sensor_kinase"/>
</dbReference>
<evidence type="ECO:0000259" key="2">
    <source>
        <dbReference type="SMART" id="SM00387"/>
    </source>
</evidence>
<accession>A0A841KI90</accession>
<sequence>MTQSRFRSPDALLLERPVRFLLYVLGWVLLGLWQGSEGVISHRGDMHPPAHWENYVWELSSTVVLSVLSLAVARFENRFRITGPGWPRRLPIHVVACLVFSVVHIASMEWLRQLAYAAMGSTYRVGNAVEVFFFEFQRDLSTYLLLLLACALVRSILQRRRQQLRELELRQAVSEARLAHLTAQIEPHFIFNTLNAISNRMYEDVAAADRMVVALADLLRSAMNGEGGERIRLGEEAKWLRAYAHLMAERQPGLLHVAIRIDPALGDARIPRLLLQPLVENAFRHGLRSGRGRLEVDVWAEDGRLRCRVADDGVGLAADAEPGLGLGNVRERLALLYPDDHALRIARRAEGGTEVTLDMPLERDDAVASGHR</sequence>
<organism evidence="3 4">
    <name type="scientific">Oleiagrimonas soli</name>
    <dbReference type="NCBI Taxonomy" id="1543381"/>
    <lineage>
        <taxon>Bacteria</taxon>
        <taxon>Pseudomonadati</taxon>
        <taxon>Pseudomonadota</taxon>
        <taxon>Gammaproteobacteria</taxon>
        <taxon>Lysobacterales</taxon>
        <taxon>Rhodanobacteraceae</taxon>
        <taxon>Oleiagrimonas</taxon>
    </lineage>
</organism>
<dbReference type="RefSeq" id="WP_152569199.1">
    <property type="nucleotide sequence ID" value="NZ_JACHET010000001.1"/>
</dbReference>
<feature type="transmembrane region" description="Helical" evidence="1">
    <location>
        <begin position="140"/>
        <end position="157"/>
    </location>
</feature>
<protein>
    <submittedName>
        <fullName evidence="3">Signal transduction histidine kinase</fullName>
    </submittedName>
</protein>
<dbReference type="InterPro" id="IPR036890">
    <property type="entry name" value="HATPase_C_sf"/>
</dbReference>
<dbReference type="Pfam" id="PF06580">
    <property type="entry name" value="His_kinase"/>
    <property type="match status" value="1"/>
</dbReference>
<name>A0A841KI90_9GAMM</name>
<dbReference type="PANTHER" id="PTHR34220:SF7">
    <property type="entry name" value="SENSOR HISTIDINE KINASE YPDA"/>
    <property type="match status" value="1"/>
</dbReference>
<proteinExistence type="predicted"/>
<feature type="transmembrane region" description="Helical" evidence="1">
    <location>
        <begin position="94"/>
        <end position="111"/>
    </location>
</feature>
<keyword evidence="1" id="KW-0812">Transmembrane</keyword>
<dbReference type="InterPro" id="IPR003594">
    <property type="entry name" value="HATPase_dom"/>
</dbReference>
<evidence type="ECO:0000313" key="3">
    <source>
        <dbReference type="EMBL" id="MBB6184690.1"/>
    </source>
</evidence>
<keyword evidence="3" id="KW-0808">Transferase</keyword>
<keyword evidence="1" id="KW-1133">Transmembrane helix</keyword>
<dbReference type="Pfam" id="PF02518">
    <property type="entry name" value="HATPase_c"/>
    <property type="match status" value="1"/>
</dbReference>
<comment type="caution">
    <text evidence="3">The sequence shown here is derived from an EMBL/GenBank/DDBJ whole genome shotgun (WGS) entry which is preliminary data.</text>
</comment>